<dbReference type="SUPFAM" id="SSF56112">
    <property type="entry name" value="Protein kinase-like (PK-like)"/>
    <property type="match status" value="1"/>
</dbReference>
<dbReference type="InterPro" id="IPR041726">
    <property type="entry name" value="ACAD10_11_N"/>
</dbReference>
<dbReference type="Gene3D" id="3.30.200.20">
    <property type="entry name" value="Phosphorylase Kinase, domain 1"/>
    <property type="match status" value="1"/>
</dbReference>
<proteinExistence type="predicted"/>
<dbReference type="InterPro" id="IPR051678">
    <property type="entry name" value="AGP_Transferase"/>
</dbReference>
<dbReference type="InterPro" id="IPR011009">
    <property type="entry name" value="Kinase-like_dom_sf"/>
</dbReference>
<dbReference type="RefSeq" id="WP_126620615.1">
    <property type="nucleotide sequence ID" value="NZ_JBHUCY010000020.1"/>
</dbReference>
<dbReference type="GO" id="GO:0016740">
    <property type="term" value="F:transferase activity"/>
    <property type="evidence" value="ECO:0007669"/>
    <property type="project" value="UniProtKB-KW"/>
</dbReference>
<dbReference type="OrthoDB" id="3806873at2"/>
<evidence type="ECO:0000313" key="2">
    <source>
        <dbReference type="EMBL" id="RTR13035.1"/>
    </source>
</evidence>
<reference evidence="2 3" key="1">
    <citation type="submission" date="2018-12" db="EMBL/GenBank/DDBJ databases">
        <authorList>
            <person name="Yang Y."/>
        </authorList>
    </citation>
    <scope>NUCLEOTIDE SEQUENCE [LARGE SCALE GENOMIC DNA]</scope>
    <source>
        <strain evidence="2 3">L-25-5w-1</strain>
    </source>
</reference>
<protein>
    <submittedName>
        <fullName evidence="2">Phosphotransferase family protein</fullName>
    </submittedName>
</protein>
<dbReference type="PANTHER" id="PTHR21310">
    <property type="entry name" value="AMINOGLYCOSIDE PHOSPHOTRANSFERASE-RELATED-RELATED"/>
    <property type="match status" value="1"/>
</dbReference>
<feature type="domain" description="Aminoglycoside phosphotransferase" evidence="1">
    <location>
        <begin position="58"/>
        <end position="272"/>
    </location>
</feature>
<dbReference type="CDD" id="cd05154">
    <property type="entry name" value="ACAD10_11_N-like"/>
    <property type="match status" value="1"/>
</dbReference>
<keyword evidence="2" id="KW-0808">Transferase</keyword>
<accession>A0A431VA53</accession>
<evidence type="ECO:0000313" key="3">
    <source>
        <dbReference type="Proteomes" id="UP000277007"/>
    </source>
</evidence>
<dbReference type="Gene3D" id="3.90.1200.10">
    <property type="match status" value="1"/>
</dbReference>
<name>A0A431VA53_9PROT</name>
<comment type="caution">
    <text evidence="2">The sequence shown here is derived from an EMBL/GenBank/DDBJ whole genome shotgun (WGS) entry which is preliminary data.</text>
</comment>
<dbReference type="Proteomes" id="UP000277007">
    <property type="component" value="Unassembled WGS sequence"/>
</dbReference>
<organism evidence="2 3">
    <name type="scientific">Azospirillum griseum</name>
    <dbReference type="NCBI Taxonomy" id="2496639"/>
    <lineage>
        <taxon>Bacteria</taxon>
        <taxon>Pseudomonadati</taxon>
        <taxon>Pseudomonadota</taxon>
        <taxon>Alphaproteobacteria</taxon>
        <taxon>Rhodospirillales</taxon>
        <taxon>Azospirillaceae</taxon>
        <taxon>Azospirillum</taxon>
    </lineage>
</organism>
<keyword evidence="3" id="KW-1185">Reference proteome</keyword>
<dbReference type="PANTHER" id="PTHR21310:SF57">
    <property type="entry name" value="BLR2944 PROTEIN"/>
    <property type="match status" value="1"/>
</dbReference>
<evidence type="ECO:0000259" key="1">
    <source>
        <dbReference type="Pfam" id="PF01636"/>
    </source>
</evidence>
<gene>
    <name evidence="2" type="ORF">EJ903_25080</name>
</gene>
<sequence>MELIVHEKRPALEAWLAERFGADHVRIDDVDRLGGGAVSENLALVLQVDGGPMQGWHEAVLRAAAAMGVDASLSKTDEFAVLRAACQAGVAAPEPLAVCLDAGLIGRPFYLMRRAEGVASGHVLVKADEPLRALARQLGRELGKLHRVRPGAAGLECLPPLTTDPARKAIATFRGWAGAEAGRDPVLAYGLRWLERNIPARQEVALCHGDFRTGNYLVQDGRLTAILDWEFAGWSDPMEDLAWFCARSWRFGRMDREAGGIADRADLYAGYEESAGRAVDPVRVAYWETAAYVRWAIMSVQQGRRHTSGVEPSLQLALTGRMRPEIEHDLLLHLDALEGMGV</sequence>
<dbReference type="InterPro" id="IPR002575">
    <property type="entry name" value="Aminoglycoside_PTrfase"/>
</dbReference>
<dbReference type="Pfam" id="PF01636">
    <property type="entry name" value="APH"/>
    <property type="match status" value="1"/>
</dbReference>
<dbReference type="AlphaFoldDB" id="A0A431VA53"/>
<dbReference type="EMBL" id="RXMA01000049">
    <property type="protein sequence ID" value="RTR13035.1"/>
    <property type="molecule type" value="Genomic_DNA"/>
</dbReference>